<feature type="domain" description="Protein kinase" evidence="11">
    <location>
        <begin position="340"/>
        <end position="631"/>
    </location>
</feature>
<keyword evidence="5 8" id="KW-0547">Nucleotide-binding</keyword>
<evidence type="ECO:0000256" key="2">
    <source>
        <dbReference type="ARBA" id="ARBA00006692"/>
    </source>
</evidence>
<dbReference type="PROSITE" id="PS50011">
    <property type="entry name" value="PROTEIN_KINASE_DOM"/>
    <property type="match status" value="1"/>
</dbReference>
<evidence type="ECO:0000256" key="9">
    <source>
        <dbReference type="SAM" id="MobiDB-lite"/>
    </source>
</evidence>
<comment type="cofactor">
    <cofactor evidence="1">
        <name>Mg(2+)</name>
        <dbReference type="ChEBI" id="CHEBI:18420"/>
    </cofactor>
</comment>
<dbReference type="Gene3D" id="3.30.200.20">
    <property type="entry name" value="Phosphorylase Kinase, domain 1"/>
    <property type="match status" value="1"/>
</dbReference>
<evidence type="ECO:0000259" key="11">
    <source>
        <dbReference type="PROSITE" id="PS50011"/>
    </source>
</evidence>
<feature type="compositionally biased region" description="Acidic residues" evidence="9">
    <location>
        <begin position="245"/>
        <end position="261"/>
    </location>
</feature>
<keyword evidence="4" id="KW-0808">Transferase</keyword>
<dbReference type="Pfam" id="PF00069">
    <property type="entry name" value="Pkinase"/>
    <property type="match status" value="1"/>
</dbReference>
<feature type="compositionally biased region" description="Low complexity" evidence="9">
    <location>
        <begin position="213"/>
        <end position="226"/>
    </location>
</feature>
<dbReference type="EMBL" id="JAUCMV010000005">
    <property type="protein sequence ID" value="KAK0394363.1"/>
    <property type="molecule type" value="Genomic_DNA"/>
</dbReference>
<dbReference type="FunFam" id="1.10.510.10:FF:000571">
    <property type="entry name" value="Maternal embryonic leucine zipper kinase"/>
    <property type="match status" value="1"/>
</dbReference>
<evidence type="ECO:0000256" key="3">
    <source>
        <dbReference type="ARBA" id="ARBA00022527"/>
    </source>
</evidence>
<dbReference type="PROSITE" id="PS00108">
    <property type="entry name" value="PROTEIN_KINASE_ST"/>
    <property type="match status" value="1"/>
</dbReference>
<dbReference type="InterPro" id="IPR008271">
    <property type="entry name" value="Ser/Thr_kinase_AS"/>
</dbReference>
<comment type="similarity">
    <text evidence="2">Belongs to the protein kinase superfamily. CAMK Ser/Thr protein kinase family.</text>
</comment>
<dbReference type="GO" id="GO:0004674">
    <property type="term" value="F:protein serine/threonine kinase activity"/>
    <property type="evidence" value="ECO:0007669"/>
    <property type="project" value="UniProtKB-KW"/>
</dbReference>
<evidence type="ECO:0000313" key="12">
    <source>
        <dbReference type="EMBL" id="KAK0394363.1"/>
    </source>
</evidence>
<dbReference type="InterPro" id="IPR011009">
    <property type="entry name" value="Kinase-like_dom_sf"/>
</dbReference>
<feature type="signal peptide" evidence="10">
    <location>
        <begin position="1"/>
        <end position="27"/>
    </location>
</feature>
<gene>
    <name evidence="12" type="ORF">QR680_000699</name>
</gene>
<dbReference type="PROSITE" id="PS00107">
    <property type="entry name" value="PROTEIN_KINASE_ATP"/>
    <property type="match status" value="1"/>
</dbReference>
<dbReference type="SMART" id="SM00220">
    <property type="entry name" value="S_TKc"/>
    <property type="match status" value="1"/>
</dbReference>
<feature type="region of interest" description="Disordered" evidence="9">
    <location>
        <begin position="174"/>
        <end position="279"/>
    </location>
</feature>
<feature type="binding site" evidence="8">
    <location>
        <position position="369"/>
    </location>
    <ligand>
        <name>ATP</name>
        <dbReference type="ChEBI" id="CHEBI:30616"/>
    </ligand>
</feature>
<proteinExistence type="inferred from homology"/>
<feature type="compositionally biased region" description="Basic and acidic residues" evidence="9">
    <location>
        <begin position="709"/>
        <end position="725"/>
    </location>
</feature>
<feature type="region of interest" description="Disordered" evidence="9">
    <location>
        <begin position="678"/>
        <end position="763"/>
    </location>
</feature>
<evidence type="ECO:0000256" key="10">
    <source>
        <dbReference type="SAM" id="SignalP"/>
    </source>
</evidence>
<comment type="caution">
    <text evidence="12">The sequence shown here is derived from an EMBL/GenBank/DDBJ whole genome shotgun (WGS) entry which is preliminary data.</text>
</comment>
<keyword evidence="6" id="KW-0418">Kinase</keyword>
<evidence type="ECO:0000256" key="1">
    <source>
        <dbReference type="ARBA" id="ARBA00001946"/>
    </source>
</evidence>
<sequence length="956" mass="105993">MTSRKAHVTHAASSLTALAAAAAALEAVDVVPVDRLTHRHIRPSVLVLDFAYRSLDDFWLTSSPSPDPTCIGKLFVEVPSQSAKLDDRNIRATFIVGTFLLPGSSHAAVKGRFKEQLPQDSPDLDARSTRNLQENPIGMAAMFYFDEEHCEDGFGAPVSNPTVFLEDATNRLKGKRDFAPPEGNLRAPRSSSSDDQATAKLKNNAWPCGLERSLGSTDSGDSSDQGFISREKTSGGVGGRQFVIGDDEEGEDDSVESAFDEDQVRTDGQTNGTTAMPRKLFARSSSKFSFGSSDEEDERDQPAELVPLGMRQLNCTGSARRSDTRRTRNKSKMYFTDFYKLTNDHLGTGAYASVRTAVSISSGKEFAVKLVDKKARGHTRSRIMREVETFKMCKNHPNIVQLHEWFEDENTFYMVFEKMRGGPLLNHIQRKRFFTEQEASLVTKDIATALKYLHDRGIAHRDVKPENILCTDPDRVSPVKLCDLDLASKVVLSSKSKTRLSKVNSEPDLASPVGSAEFMAPEVVDTFVGDAFKYDKRCDMWSLGVILYIMLCGYPPFYGECDRENCGWDQGESCPDCQDNLFARIQIGEFDFPEEEWCDVSQAAKDLICHLLVKNVRERYTADDVIRHAWVMHGAPDTVLQTPCNLFRNDSARDIHQMYEHFNVMNRFAAVRLSSNAERSSTEDTASDERENIQTDSSGDYSENSDNLLSDHRDTVGNVKDEQEFKPTLQKPESGINLQVNSHGSSASADGNGASPHPFHPNQQVNMAAPFNMNGLYIHPPQMASHPHPNHYLTTQAPHHAMYKIHYGNTVAVGPMQVYTPASDGVYMQSGDMVMPMLAPEYYQQPDGAVYYTIPMQHQPPLHAMQPQLQPHPGNHHAIIGGAPIVNNTGNGGGAVNYGQHGGRPSFHKNGIKNSVGGRKSQVLSQVGFETCQNAMARQDSKNEIHQTARETQVNV</sequence>
<evidence type="ECO:0000256" key="6">
    <source>
        <dbReference type="ARBA" id="ARBA00022777"/>
    </source>
</evidence>
<dbReference type="InterPro" id="IPR017441">
    <property type="entry name" value="Protein_kinase_ATP_BS"/>
</dbReference>
<evidence type="ECO:0000256" key="4">
    <source>
        <dbReference type="ARBA" id="ARBA00022679"/>
    </source>
</evidence>
<protein>
    <recommendedName>
        <fullName evidence="11">Protein kinase domain-containing protein</fullName>
    </recommendedName>
</protein>
<reference evidence="12" key="1">
    <citation type="submission" date="2023-06" db="EMBL/GenBank/DDBJ databases">
        <title>Genomic analysis of the entomopathogenic nematode Steinernema hermaphroditum.</title>
        <authorList>
            <person name="Schwarz E.M."/>
            <person name="Heppert J.K."/>
            <person name="Baniya A."/>
            <person name="Schwartz H.T."/>
            <person name="Tan C.-H."/>
            <person name="Antoshechkin I."/>
            <person name="Sternberg P.W."/>
            <person name="Goodrich-Blair H."/>
            <person name="Dillman A.R."/>
        </authorList>
    </citation>
    <scope>NUCLEOTIDE SEQUENCE</scope>
    <source>
        <strain evidence="12">PS9179</strain>
        <tissue evidence="12">Whole animal</tissue>
    </source>
</reference>
<dbReference type="GO" id="GO:0005524">
    <property type="term" value="F:ATP binding"/>
    <property type="evidence" value="ECO:0007669"/>
    <property type="project" value="UniProtKB-UniRule"/>
</dbReference>
<evidence type="ECO:0000256" key="8">
    <source>
        <dbReference type="PROSITE-ProRule" id="PRU10141"/>
    </source>
</evidence>
<evidence type="ECO:0000313" key="13">
    <source>
        <dbReference type="Proteomes" id="UP001175271"/>
    </source>
</evidence>
<feature type="compositionally biased region" description="Low complexity" evidence="9">
    <location>
        <begin position="742"/>
        <end position="755"/>
    </location>
</feature>
<dbReference type="AlphaFoldDB" id="A0AA39GX31"/>
<dbReference type="InterPro" id="IPR000719">
    <property type="entry name" value="Prot_kinase_dom"/>
</dbReference>
<dbReference type="InterPro" id="IPR050205">
    <property type="entry name" value="CDPK_Ser/Thr_kinases"/>
</dbReference>
<dbReference type="FunFam" id="3.30.200.20:FF:000906">
    <property type="entry name" value="CRE-MNK-1 protein"/>
    <property type="match status" value="1"/>
</dbReference>
<feature type="compositionally biased region" description="Polar residues" evidence="9">
    <location>
        <begin position="694"/>
        <end position="708"/>
    </location>
</feature>
<keyword evidence="10" id="KW-0732">Signal</keyword>
<organism evidence="12 13">
    <name type="scientific">Steinernema hermaphroditum</name>
    <dbReference type="NCBI Taxonomy" id="289476"/>
    <lineage>
        <taxon>Eukaryota</taxon>
        <taxon>Metazoa</taxon>
        <taxon>Ecdysozoa</taxon>
        <taxon>Nematoda</taxon>
        <taxon>Chromadorea</taxon>
        <taxon>Rhabditida</taxon>
        <taxon>Tylenchina</taxon>
        <taxon>Panagrolaimomorpha</taxon>
        <taxon>Strongyloidoidea</taxon>
        <taxon>Steinernematidae</taxon>
        <taxon>Steinernema</taxon>
    </lineage>
</organism>
<dbReference type="SUPFAM" id="SSF56112">
    <property type="entry name" value="Protein kinase-like (PK-like)"/>
    <property type="match status" value="1"/>
</dbReference>
<dbReference type="Proteomes" id="UP001175271">
    <property type="component" value="Unassembled WGS sequence"/>
</dbReference>
<dbReference type="PANTHER" id="PTHR24349">
    <property type="entry name" value="SERINE/THREONINE-PROTEIN KINASE"/>
    <property type="match status" value="1"/>
</dbReference>
<evidence type="ECO:0000256" key="7">
    <source>
        <dbReference type="ARBA" id="ARBA00022840"/>
    </source>
</evidence>
<keyword evidence="13" id="KW-1185">Reference proteome</keyword>
<keyword evidence="7 8" id="KW-0067">ATP-binding</keyword>
<name>A0AA39GX31_9BILA</name>
<dbReference type="Gene3D" id="1.10.510.10">
    <property type="entry name" value="Transferase(Phosphotransferase) domain 1"/>
    <property type="match status" value="1"/>
</dbReference>
<keyword evidence="3" id="KW-0723">Serine/threonine-protein kinase</keyword>
<evidence type="ECO:0000256" key="5">
    <source>
        <dbReference type="ARBA" id="ARBA00022741"/>
    </source>
</evidence>
<accession>A0AA39GX31</accession>
<feature type="chain" id="PRO_5041332759" description="Protein kinase domain-containing protein" evidence="10">
    <location>
        <begin position="28"/>
        <end position="956"/>
    </location>
</feature>